<keyword evidence="2" id="KW-0285">Flavoprotein</keyword>
<dbReference type="SUPFAM" id="SSF46977">
    <property type="entry name" value="Succinate dehydrogenase/fumarate reductase flavoprotein C-terminal domain"/>
    <property type="match status" value="1"/>
</dbReference>
<evidence type="ECO:0000313" key="7">
    <source>
        <dbReference type="Proteomes" id="UP001366166"/>
    </source>
</evidence>
<reference evidence="7" key="1">
    <citation type="journal article" date="2023" name="Arch. Microbiol.">
        <title>Desulfoferula mesophilus gen. nov. sp. nov., a mesophilic sulfate-reducing bacterium isolated from a brackish lake sediment.</title>
        <authorList>
            <person name="Watanabe T."/>
            <person name="Yabe T."/>
            <person name="Tsuji J.M."/>
            <person name="Fukui M."/>
        </authorList>
    </citation>
    <scope>NUCLEOTIDE SEQUENCE [LARGE SCALE GENOMIC DNA]</scope>
    <source>
        <strain evidence="7">12FAK</strain>
    </source>
</reference>
<dbReference type="PANTHER" id="PTHR11632">
    <property type="entry name" value="SUCCINATE DEHYDROGENASE 2 FLAVOPROTEIN SUBUNIT"/>
    <property type="match status" value="1"/>
</dbReference>
<dbReference type="InterPro" id="IPR030664">
    <property type="entry name" value="SdhA/FrdA/AprA"/>
</dbReference>
<dbReference type="InterPro" id="IPR027477">
    <property type="entry name" value="Succ_DH/fumarate_Rdtase_cat_sf"/>
</dbReference>
<protein>
    <submittedName>
        <fullName evidence="6">L-aspartate oxidase</fullName>
    </submittedName>
</protein>
<dbReference type="InterPro" id="IPR036188">
    <property type="entry name" value="FAD/NAD-bd_sf"/>
</dbReference>
<evidence type="ECO:0000256" key="3">
    <source>
        <dbReference type="ARBA" id="ARBA00023002"/>
    </source>
</evidence>
<evidence type="ECO:0000259" key="5">
    <source>
        <dbReference type="Pfam" id="PF02910"/>
    </source>
</evidence>
<dbReference type="Pfam" id="PF00890">
    <property type="entry name" value="FAD_binding_2"/>
    <property type="match status" value="1"/>
</dbReference>
<dbReference type="GO" id="GO:0050660">
    <property type="term" value="F:flavin adenine dinucleotide binding"/>
    <property type="evidence" value="ECO:0007669"/>
    <property type="project" value="TreeGrafter"/>
</dbReference>
<dbReference type="Gene3D" id="3.50.50.60">
    <property type="entry name" value="FAD/NAD(P)-binding domain"/>
    <property type="match status" value="1"/>
</dbReference>
<proteinExistence type="predicted"/>
<dbReference type="Gene3D" id="1.20.58.100">
    <property type="entry name" value="Fumarate reductase/succinate dehydrogenase flavoprotein-like, C-terminal domain"/>
    <property type="match status" value="1"/>
</dbReference>
<dbReference type="KEGG" id="dmp:FAK_26990"/>
<dbReference type="GO" id="GO:0009055">
    <property type="term" value="F:electron transfer activity"/>
    <property type="evidence" value="ECO:0007669"/>
    <property type="project" value="TreeGrafter"/>
</dbReference>
<dbReference type="PANTHER" id="PTHR11632:SF51">
    <property type="entry name" value="SUCCINATE DEHYDROGENASE [UBIQUINONE] FLAVOPROTEIN SUBUNIT, MITOCHONDRIAL"/>
    <property type="match status" value="1"/>
</dbReference>
<comment type="cofactor">
    <cofactor evidence="1">
        <name>FAD</name>
        <dbReference type="ChEBI" id="CHEBI:57692"/>
    </cofactor>
</comment>
<dbReference type="SUPFAM" id="SSF56425">
    <property type="entry name" value="Succinate dehydrogenase/fumarate reductase flavoprotein, catalytic domain"/>
    <property type="match status" value="1"/>
</dbReference>
<gene>
    <name evidence="6" type="primary">nadB</name>
    <name evidence="6" type="ORF">FAK_26990</name>
</gene>
<dbReference type="InterPro" id="IPR015939">
    <property type="entry name" value="Fum_Rdtase/Succ_DH_flav-like_C"/>
</dbReference>
<name>A0AAU9EER7_9BACT</name>
<evidence type="ECO:0000256" key="1">
    <source>
        <dbReference type="ARBA" id="ARBA00001974"/>
    </source>
</evidence>
<dbReference type="GO" id="GO:0005886">
    <property type="term" value="C:plasma membrane"/>
    <property type="evidence" value="ECO:0007669"/>
    <property type="project" value="TreeGrafter"/>
</dbReference>
<keyword evidence="7" id="KW-1185">Reference proteome</keyword>
<dbReference type="InterPro" id="IPR037099">
    <property type="entry name" value="Fum_R/Succ_DH_flav-like_C_sf"/>
</dbReference>
<dbReference type="EMBL" id="AP028679">
    <property type="protein sequence ID" value="BEQ15633.1"/>
    <property type="molecule type" value="Genomic_DNA"/>
</dbReference>
<dbReference type="GO" id="GO:0009061">
    <property type="term" value="P:anaerobic respiration"/>
    <property type="evidence" value="ECO:0007669"/>
    <property type="project" value="TreeGrafter"/>
</dbReference>
<dbReference type="InterPro" id="IPR003953">
    <property type="entry name" value="FAD-dep_OxRdtase_2_FAD-bd"/>
</dbReference>
<dbReference type="AlphaFoldDB" id="A0AAU9EER7"/>
<evidence type="ECO:0000313" key="6">
    <source>
        <dbReference type="EMBL" id="BEQ15633.1"/>
    </source>
</evidence>
<accession>A0AAU9EER7</accession>
<organism evidence="6 7">
    <name type="scientific">Desulfoferula mesophila</name>
    <dbReference type="NCBI Taxonomy" id="3058419"/>
    <lineage>
        <taxon>Bacteria</taxon>
        <taxon>Pseudomonadati</taxon>
        <taxon>Thermodesulfobacteriota</taxon>
        <taxon>Desulfarculia</taxon>
        <taxon>Desulfarculales</taxon>
        <taxon>Desulfarculaceae</taxon>
        <taxon>Desulfoferula</taxon>
    </lineage>
</organism>
<dbReference type="RefSeq" id="WP_338600294.1">
    <property type="nucleotide sequence ID" value="NZ_AP028679.1"/>
</dbReference>
<feature type="domain" description="Fumarate reductase/succinate dehydrogenase flavoprotein-like C-terminal" evidence="5">
    <location>
        <begin position="412"/>
        <end position="521"/>
    </location>
</feature>
<dbReference type="GO" id="GO:0000104">
    <property type="term" value="F:succinate dehydrogenase activity"/>
    <property type="evidence" value="ECO:0007669"/>
    <property type="project" value="TreeGrafter"/>
</dbReference>
<keyword evidence="3" id="KW-0560">Oxidoreductase</keyword>
<sequence>MPRTQVAIIGAGLAGILAAVAASRAGARVLLIDRGGMGLGSNSAMSNGNFGGPTAQYALDNYVEDTLRAGRGLCRASWVRRVGQELPASFAFMGELGVELSDHGDSYLSPTHKQDGFRGAWFMATLAARLRDEKNLERLAKFQVRRILTRDGRAVGLEGRDAQGRLVRVAASAVVLAAGGAGAVYAVNDNMKAIMGQGYALAAQAGLPLWDMEFVQFYPLVLVEPGLPRVMLYPRYPQGTRLINAAGQDLLARSGIVDVNQGIMELRDRLSAAMAREAASGPVRVDFTGVAEEHWSRYPLAMLGKMRFDFRRKPVAVMPGAHFCMGGVKAKPDGATALPGLFACGEMLWGMHGANRRGGNALTECVVSGRLTGLGAAAYALTQDAPPAVPEAPADDGAPEAEKGMTELRALRQKLRDIAWQRAGIERREEDLALGHSELTAWHQELAATPVGGARPDWLRWDLECGGRFLSAVLTASRARRETRGALLRSDHPQTDDAAWLVNSRLEAGADGGWSLSHHAVEA</sequence>
<dbReference type="Gene3D" id="3.90.700.10">
    <property type="entry name" value="Succinate dehydrogenase/fumarate reductase flavoprotein, catalytic domain"/>
    <property type="match status" value="1"/>
</dbReference>
<dbReference type="Pfam" id="PF02910">
    <property type="entry name" value="Succ_DH_flav_C"/>
    <property type="match status" value="1"/>
</dbReference>
<evidence type="ECO:0000259" key="4">
    <source>
        <dbReference type="Pfam" id="PF00890"/>
    </source>
</evidence>
<evidence type="ECO:0000256" key="2">
    <source>
        <dbReference type="ARBA" id="ARBA00022630"/>
    </source>
</evidence>
<feature type="domain" description="FAD-dependent oxidoreductase 2 FAD-binding" evidence="4">
    <location>
        <begin position="6"/>
        <end position="362"/>
    </location>
</feature>
<dbReference type="Proteomes" id="UP001366166">
    <property type="component" value="Chromosome"/>
</dbReference>
<dbReference type="PRINTS" id="PR00368">
    <property type="entry name" value="FADPNR"/>
</dbReference>
<dbReference type="SUPFAM" id="SSF51905">
    <property type="entry name" value="FAD/NAD(P)-binding domain"/>
    <property type="match status" value="1"/>
</dbReference>